<dbReference type="InterPro" id="IPR054722">
    <property type="entry name" value="PolX-like_BBD"/>
</dbReference>
<sequence length="371" mass="41074">MASSRRDEQASLPCPAWVWSSGSNIHLAKDRSWFGDDYTPFDSFIKNTAVSETTVVGIGTVNLPTKISPNKTGPRSHGALRLKNVLHAPGIICNIIGRPILNDYNVITRGTSGTITNLSDSRPVAYFKPETEGVRLFEVRLSGPPVGPKVGPSPFDPSTTYFIRASWPDSERERFAALQASRSRQSRAAANVPLAPSEKAWLKKHFESEFKFLQVHGLSIYKEEDREEGRAILRAIMSNGEDEAPSDDEFDDFDPEAHLADHHFSLAELDWINSGYGNSRDFMACFGLKFYIEEDCDEARAIARAMVAEDEDEDDDDDSDASSGVDEAARTFLLSRTVGSGMSHENGERDSGYLQSRMADKGFDYQATALE</sequence>
<dbReference type="PANTHER" id="PTHR40628">
    <property type="entry name" value="CHROMO DOMAIN-CONTAINING PROTEIN"/>
    <property type="match status" value="1"/>
</dbReference>
<name>A0A9P9DFU1_9HYPO</name>
<gene>
    <name evidence="3" type="ORF">EDB81DRAFT_816917</name>
</gene>
<reference evidence="3" key="1">
    <citation type="journal article" date="2021" name="Nat. Commun.">
        <title>Genetic determinants of endophytism in the Arabidopsis root mycobiome.</title>
        <authorList>
            <person name="Mesny F."/>
            <person name="Miyauchi S."/>
            <person name="Thiergart T."/>
            <person name="Pickel B."/>
            <person name="Atanasova L."/>
            <person name="Karlsson M."/>
            <person name="Huettel B."/>
            <person name="Barry K.W."/>
            <person name="Haridas S."/>
            <person name="Chen C."/>
            <person name="Bauer D."/>
            <person name="Andreopoulos W."/>
            <person name="Pangilinan J."/>
            <person name="LaButti K."/>
            <person name="Riley R."/>
            <person name="Lipzen A."/>
            <person name="Clum A."/>
            <person name="Drula E."/>
            <person name="Henrissat B."/>
            <person name="Kohler A."/>
            <person name="Grigoriev I.V."/>
            <person name="Martin F.M."/>
            <person name="Hacquard S."/>
        </authorList>
    </citation>
    <scope>NUCLEOTIDE SEQUENCE</scope>
    <source>
        <strain evidence="3">MPI-CAGE-AT-0147</strain>
    </source>
</reference>
<dbReference type="OrthoDB" id="4232400at2759"/>
<comment type="caution">
    <text evidence="3">The sequence shown here is derived from an EMBL/GenBank/DDBJ whole genome shotgun (WGS) entry which is preliminary data.</text>
</comment>
<evidence type="ECO:0000313" key="4">
    <source>
        <dbReference type="Proteomes" id="UP000738349"/>
    </source>
</evidence>
<keyword evidence="4" id="KW-1185">Reference proteome</keyword>
<evidence type="ECO:0000259" key="2">
    <source>
        <dbReference type="Pfam" id="PF22936"/>
    </source>
</evidence>
<feature type="domain" description="Retrovirus-related Pol polyprotein from transposon TNT 1-94-like beta-barrel" evidence="2">
    <location>
        <begin position="17"/>
        <end position="96"/>
    </location>
</feature>
<dbReference type="AlphaFoldDB" id="A0A9P9DFU1"/>
<protein>
    <recommendedName>
        <fullName evidence="2">Retrovirus-related Pol polyprotein from transposon TNT 1-94-like beta-barrel domain-containing protein</fullName>
    </recommendedName>
</protein>
<accession>A0A9P9DFU1</accession>
<proteinExistence type="predicted"/>
<evidence type="ECO:0000256" key="1">
    <source>
        <dbReference type="SAM" id="MobiDB-lite"/>
    </source>
</evidence>
<dbReference type="PANTHER" id="PTHR40628:SF1">
    <property type="entry name" value="CHROMO DOMAIN-CONTAINING PROTEIN"/>
    <property type="match status" value="1"/>
</dbReference>
<feature type="region of interest" description="Disordered" evidence="1">
    <location>
        <begin position="336"/>
        <end position="355"/>
    </location>
</feature>
<organism evidence="3 4">
    <name type="scientific">Dactylonectria macrodidyma</name>
    <dbReference type="NCBI Taxonomy" id="307937"/>
    <lineage>
        <taxon>Eukaryota</taxon>
        <taxon>Fungi</taxon>
        <taxon>Dikarya</taxon>
        <taxon>Ascomycota</taxon>
        <taxon>Pezizomycotina</taxon>
        <taxon>Sordariomycetes</taxon>
        <taxon>Hypocreomycetidae</taxon>
        <taxon>Hypocreales</taxon>
        <taxon>Nectriaceae</taxon>
        <taxon>Dactylonectria</taxon>
    </lineage>
</organism>
<evidence type="ECO:0000313" key="3">
    <source>
        <dbReference type="EMBL" id="KAH7118373.1"/>
    </source>
</evidence>
<dbReference type="Pfam" id="PF22936">
    <property type="entry name" value="Pol_BBD"/>
    <property type="match status" value="1"/>
</dbReference>
<dbReference type="Proteomes" id="UP000738349">
    <property type="component" value="Unassembled WGS sequence"/>
</dbReference>
<dbReference type="EMBL" id="JAGMUV010000027">
    <property type="protein sequence ID" value="KAH7118373.1"/>
    <property type="molecule type" value="Genomic_DNA"/>
</dbReference>